<evidence type="ECO:0000256" key="1">
    <source>
        <dbReference type="ARBA" id="ARBA00000085"/>
    </source>
</evidence>
<keyword evidence="9" id="KW-0902">Two-component regulatory system</keyword>
<protein>
    <recommendedName>
        <fullName evidence="3">histidine kinase</fullName>
        <ecNumber evidence="3">2.7.13.3</ecNumber>
    </recommendedName>
</protein>
<dbReference type="CDD" id="cd00075">
    <property type="entry name" value="HATPase"/>
    <property type="match status" value="1"/>
</dbReference>
<evidence type="ECO:0000256" key="9">
    <source>
        <dbReference type="ARBA" id="ARBA00023012"/>
    </source>
</evidence>
<dbReference type="SMART" id="SM00387">
    <property type="entry name" value="HATPase_c"/>
    <property type="match status" value="1"/>
</dbReference>
<evidence type="ECO:0000256" key="4">
    <source>
        <dbReference type="ARBA" id="ARBA00022553"/>
    </source>
</evidence>
<evidence type="ECO:0000313" key="14">
    <source>
        <dbReference type="EMBL" id="BCJ47783.1"/>
    </source>
</evidence>
<dbReference type="InterPro" id="IPR036097">
    <property type="entry name" value="HisK_dim/P_sf"/>
</dbReference>
<dbReference type="SUPFAM" id="SSF55874">
    <property type="entry name" value="ATPase domain of HSP90 chaperone/DNA topoisomerase II/histidine kinase"/>
    <property type="match status" value="1"/>
</dbReference>
<dbReference type="RefSeq" id="WP_229829977.1">
    <property type="nucleotide sequence ID" value="NZ_AP023356.1"/>
</dbReference>
<dbReference type="SUPFAM" id="SSF47384">
    <property type="entry name" value="Homodimeric domain of signal transducing histidine kinase"/>
    <property type="match status" value="1"/>
</dbReference>
<evidence type="ECO:0000259" key="12">
    <source>
        <dbReference type="PROSITE" id="PS50109"/>
    </source>
</evidence>
<dbReference type="Gene3D" id="6.10.340.10">
    <property type="match status" value="1"/>
</dbReference>
<keyword evidence="10 11" id="KW-0472">Membrane</keyword>
<keyword evidence="15" id="KW-1185">Reference proteome</keyword>
<evidence type="ECO:0000256" key="5">
    <source>
        <dbReference type="ARBA" id="ARBA00022679"/>
    </source>
</evidence>
<feature type="transmembrane region" description="Helical" evidence="11">
    <location>
        <begin position="159"/>
        <end position="181"/>
    </location>
</feature>
<dbReference type="CDD" id="cd06225">
    <property type="entry name" value="HAMP"/>
    <property type="match status" value="1"/>
</dbReference>
<dbReference type="SUPFAM" id="SSF158472">
    <property type="entry name" value="HAMP domain-like"/>
    <property type="match status" value="1"/>
</dbReference>
<dbReference type="Proteomes" id="UP000676967">
    <property type="component" value="Chromosome"/>
</dbReference>
<evidence type="ECO:0000256" key="6">
    <source>
        <dbReference type="ARBA" id="ARBA00022692"/>
    </source>
</evidence>
<evidence type="ECO:0000256" key="7">
    <source>
        <dbReference type="ARBA" id="ARBA00022777"/>
    </source>
</evidence>
<evidence type="ECO:0000256" key="8">
    <source>
        <dbReference type="ARBA" id="ARBA00022989"/>
    </source>
</evidence>
<comment type="catalytic activity">
    <reaction evidence="1">
        <text>ATP + protein L-histidine = ADP + protein N-phospho-L-histidine.</text>
        <dbReference type="EC" id="2.7.13.3"/>
    </reaction>
</comment>
<reference evidence="14 15" key="1">
    <citation type="submission" date="2020-08" db="EMBL/GenBank/DDBJ databases">
        <title>Whole genome shotgun sequence of Actinoplanes ianthinogenes NBRC 13996.</title>
        <authorList>
            <person name="Komaki H."/>
            <person name="Tamura T."/>
        </authorList>
    </citation>
    <scope>NUCLEOTIDE SEQUENCE [LARGE SCALE GENOMIC DNA]</scope>
    <source>
        <strain evidence="14 15">NBRC 13996</strain>
    </source>
</reference>
<feature type="transmembrane region" description="Helical" evidence="11">
    <location>
        <begin position="16"/>
        <end position="39"/>
    </location>
</feature>
<dbReference type="Pfam" id="PF02518">
    <property type="entry name" value="HATPase_c"/>
    <property type="match status" value="1"/>
</dbReference>
<evidence type="ECO:0000256" key="2">
    <source>
        <dbReference type="ARBA" id="ARBA00004236"/>
    </source>
</evidence>
<dbReference type="InterPro" id="IPR003660">
    <property type="entry name" value="HAMP_dom"/>
</dbReference>
<evidence type="ECO:0000313" key="15">
    <source>
        <dbReference type="Proteomes" id="UP000676967"/>
    </source>
</evidence>
<dbReference type="SMART" id="SM00388">
    <property type="entry name" value="HisKA"/>
    <property type="match status" value="1"/>
</dbReference>
<name>A0ABN6CRB9_9ACTN</name>
<evidence type="ECO:0000256" key="11">
    <source>
        <dbReference type="SAM" id="Phobius"/>
    </source>
</evidence>
<dbReference type="PROSITE" id="PS50885">
    <property type="entry name" value="HAMP"/>
    <property type="match status" value="1"/>
</dbReference>
<dbReference type="EMBL" id="AP023356">
    <property type="protein sequence ID" value="BCJ47783.1"/>
    <property type="molecule type" value="Genomic_DNA"/>
</dbReference>
<dbReference type="InterPro" id="IPR003594">
    <property type="entry name" value="HATPase_dom"/>
</dbReference>
<sequence length="452" mass="47081">MVKVVRLVPPSLRARLALVFGLGTSLVLLVALSLLYVALDRQLDGAVDADLAGRGDDLIASIRAHDLSAVSGDPMAQLYSADGTPIATGAAVAGQVLLRPGQVRAARNRTVKTVTLLALRPGEEPSRVRLMSRPVGQNGEVLAVAQPLTTVESAGNRQLIVLAVATPVLIGALVVLGWLLVRAALRPVDLLTREAAAISTLDTDRPLPAVPGNDEIARLAATLDRMLSRLKVAFARERAFVDDASHELRTPIAVMRGEIDLALEAADDPDEVRRSLLAAQRQVARLGRLAEDLLLLARERAGSLAVHREPVDLTDLAHAESRKLGPVNGLGIEVHGDPVIVAADDTRIRQVLANLAANSAAAGASTARVTVTAGGGSARVEWADDGPGFPPGLLDRAFERFVRGDESRAASTGAGLGLSIVQAVVTAHGGTAELHNGPPLGGAVVTVRLPAS</sequence>
<dbReference type="InterPro" id="IPR003661">
    <property type="entry name" value="HisK_dim/P_dom"/>
</dbReference>
<dbReference type="CDD" id="cd00082">
    <property type="entry name" value="HisKA"/>
    <property type="match status" value="1"/>
</dbReference>
<keyword evidence="7 14" id="KW-0418">Kinase</keyword>
<organism evidence="14 15">
    <name type="scientific">Actinoplanes ianthinogenes</name>
    <dbReference type="NCBI Taxonomy" id="122358"/>
    <lineage>
        <taxon>Bacteria</taxon>
        <taxon>Bacillati</taxon>
        <taxon>Actinomycetota</taxon>
        <taxon>Actinomycetes</taxon>
        <taxon>Micromonosporales</taxon>
        <taxon>Micromonosporaceae</taxon>
        <taxon>Actinoplanes</taxon>
    </lineage>
</organism>
<evidence type="ECO:0000256" key="3">
    <source>
        <dbReference type="ARBA" id="ARBA00012438"/>
    </source>
</evidence>
<dbReference type="Pfam" id="PF00672">
    <property type="entry name" value="HAMP"/>
    <property type="match status" value="1"/>
</dbReference>
<keyword evidence="8 11" id="KW-1133">Transmembrane helix</keyword>
<dbReference type="Pfam" id="PF00512">
    <property type="entry name" value="HisKA"/>
    <property type="match status" value="1"/>
</dbReference>
<dbReference type="Gene3D" id="3.30.565.10">
    <property type="entry name" value="Histidine kinase-like ATPase, C-terminal domain"/>
    <property type="match status" value="1"/>
</dbReference>
<comment type="subcellular location">
    <subcellularLocation>
        <location evidence="2">Cell membrane</location>
    </subcellularLocation>
</comment>
<accession>A0ABN6CRB9</accession>
<keyword evidence="6 11" id="KW-0812">Transmembrane</keyword>
<proteinExistence type="predicted"/>
<dbReference type="InterPro" id="IPR050428">
    <property type="entry name" value="TCS_sensor_his_kinase"/>
</dbReference>
<feature type="domain" description="HAMP" evidence="13">
    <location>
        <begin position="182"/>
        <end position="235"/>
    </location>
</feature>
<dbReference type="InterPro" id="IPR005467">
    <property type="entry name" value="His_kinase_dom"/>
</dbReference>
<dbReference type="PRINTS" id="PR00344">
    <property type="entry name" value="BCTRLSENSOR"/>
</dbReference>
<gene>
    <name evidence="14" type="ORF">Aiant_84400</name>
</gene>
<evidence type="ECO:0000256" key="10">
    <source>
        <dbReference type="ARBA" id="ARBA00023136"/>
    </source>
</evidence>
<dbReference type="SMART" id="SM00304">
    <property type="entry name" value="HAMP"/>
    <property type="match status" value="1"/>
</dbReference>
<dbReference type="InterPro" id="IPR036890">
    <property type="entry name" value="HATPase_C_sf"/>
</dbReference>
<dbReference type="InterPro" id="IPR004358">
    <property type="entry name" value="Sig_transdc_His_kin-like_C"/>
</dbReference>
<keyword evidence="5" id="KW-0808">Transferase</keyword>
<keyword evidence="4" id="KW-0597">Phosphoprotein</keyword>
<feature type="domain" description="Histidine kinase" evidence="12">
    <location>
        <begin position="243"/>
        <end position="452"/>
    </location>
</feature>
<dbReference type="PANTHER" id="PTHR45436">
    <property type="entry name" value="SENSOR HISTIDINE KINASE YKOH"/>
    <property type="match status" value="1"/>
</dbReference>
<dbReference type="PROSITE" id="PS50109">
    <property type="entry name" value="HIS_KIN"/>
    <property type="match status" value="1"/>
</dbReference>
<dbReference type="GO" id="GO:0016301">
    <property type="term" value="F:kinase activity"/>
    <property type="evidence" value="ECO:0007669"/>
    <property type="project" value="UniProtKB-KW"/>
</dbReference>
<dbReference type="Gene3D" id="1.10.287.130">
    <property type="match status" value="1"/>
</dbReference>
<dbReference type="PANTHER" id="PTHR45436:SF5">
    <property type="entry name" value="SENSOR HISTIDINE KINASE TRCS"/>
    <property type="match status" value="1"/>
</dbReference>
<evidence type="ECO:0000259" key="13">
    <source>
        <dbReference type="PROSITE" id="PS50885"/>
    </source>
</evidence>
<dbReference type="EC" id="2.7.13.3" evidence="3"/>